<dbReference type="Pfam" id="PF10204">
    <property type="entry name" value="DuoxA"/>
    <property type="match status" value="1"/>
</dbReference>
<dbReference type="PANTHER" id="PTHR31158">
    <property type="entry name" value="DUAL OXIDASE 2"/>
    <property type="match status" value="1"/>
</dbReference>
<evidence type="ECO:0000313" key="8">
    <source>
        <dbReference type="Proteomes" id="UP000694941"/>
    </source>
</evidence>
<dbReference type="PANTHER" id="PTHR31158:SF10">
    <property type="entry name" value="LD27791P"/>
    <property type="match status" value="1"/>
</dbReference>
<evidence type="ECO:0000256" key="2">
    <source>
        <dbReference type="ARBA" id="ARBA00009816"/>
    </source>
</evidence>
<evidence type="ECO:0000256" key="6">
    <source>
        <dbReference type="ARBA" id="ARBA00023180"/>
    </source>
</evidence>
<keyword evidence="8" id="KW-1185">Reference proteome</keyword>
<feature type="non-terminal residue" evidence="9">
    <location>
        <position position="1"/>
    </location>
</feature>
<evidence type="ECO:0000256" key="4">
    <source>
        <dbReference type="ARBA" id="ARBA00022989"/>
    </source>
</evidence>
<evidence type="ECO:0000256" key="3">
    <source>
        <dbReference type="ARBA" id="ARBA00022692"/>
    </source>
</evidence>
<name>A0ABM1BVC5_LIMPO</name>
<dbReference type="RefSeq" id="XP_013789395.2">
    <property type="nucleotide sequence ID" value="XM_013933941.2"/>
</dbReference>
<gene>
    <name evidence="9" type="primary">LOC106473255</name>
</gene>
<accession>A0ABM1BVC5</accession>
<keyword evidence="6" id="KW-0325">Glycoprotein</keyword>
<dbReference type="GeneID" id="106473255"/>
<evidence type="ECO:0000256" key="1">
    <source>
        <dbReference type="ARBA" id="ARBA00004141"/>
    </source>
</evidence>
<dbReference type="Proteomes" id="UP000694941">
    <property type="component" value="Unplaced"/>
</dbReference>
<organism evidence="8 9">
    <name type="scientific">Limulus polyphemus</name>
    <name type="common">Atlantic horseshoe crab</name>
    <dbReference type="NCBI Taxonomy" id="6850"/>
    <lineage>
        <taxon>Eukaryota</taxon>
        <taxon>Metazoa</taxon>
        <taxon>Ecdysozoa</taxon>
        <taxon>Arthropoda</taxon>
        <taxon>Chelicerata</taxon>
        <taxon>Merostomata</taxon>
        <taxon>Xiphosura</taxon>
        <taxon>Limulidae</taxon>
        <taxon>Limulus</taxon>
    </lineage>
</organism>
<keyword evidence="5 7" id="KW-0472">Membrane</keyword>
<evidence type="ECO:0000313" key="9">
    <source>
        <dbReference type="RefSeq" id="XP_013789395.2"/>
    </source>
</evidence>
<evidence type="ECO:0000256" key="7">
    <source>
        <dbReference type="SAM" id="Phobius"/>
    </source>
</evidence>
<feature type="transmembrane region" description="Helical" evidence="7">
    <location>
        <begin position="199"/>
        <end position="225"/>
    </location>
</feature>
<keyword evidence="3 7" id="KW-0812">Transmembrane</keyword>
<dbReference type="InterPro" id="IPR018469">
    <property type="entry name" value="Dual_oxidase_maturation_fac"/>
</dbReference>
<keyword evidence="4 7" id="KW-1133">Transmembrane helix</keyword>
<feature type="transmembrane region" description="Helical" evidence="7">
    <location>
        <begin position="130"/>
        <end position="150"/>
    </location>
</feature>
<comment type="subcellular location">
    <subcellularLocation>
        <location evidence="1">Membrane</location>
        <topology evidence="1">Multi-pass membrane protein</topology>
    </subcellularLocation>
</comment>
<protein>
    <submittedName>
        <fullName evidence="9">Dual oxidase maturation factor 1-like</fullName>
    </submittedName>
</protein>
<feature type="transmembrane region" description="Helical" evidence="7">
    <location>
        <begin position="156"/>
        <end position="178"/>
    </location>
</feature>
<reference evidence="9" key="1">
    <citation type="submission" date="2025-08" db="UniProtKB">
        <authorList>
            <consortium name="RefSeq"/>
        </authorList>
    </citation>
    <scope>IDENTIFICATION</scope>
    <source>
        <tissue evidence="9">Muscle</tissue>
    </source>
</reference>
<sequence length="329" mass="37064">KLTTLVSVTVSLFVGAVILISNHGSDWHVAQATVSSLHRTFSKDKIDTELGVHIGLNSVNITLQTASLTNPQEEINYNERFNWIGATEIKEEYREALIKGLPFPILTIAEYLSQDLEGFCWGRRYRMAGYYSYILLWTAFALWLLMDILLCTVPRYGAFCLQLTGAAMLLTNAIYALLLPRKPLVIPFEEGTITFEYGWCFWLVLGTGSIALMTGLMVVIVDILFPNKFITILEVDYDTPYRYFVRQTSRTTAKQKSNGQLKSSQCRVPESDLDAPSCSRNGIGNFAYENDDSDGSIIINGKRAVSLHHFGNYAERETTRRGFFSAISR</sequence>
<proteinExistence type="inferred from homology"/>
<comment type="similarity">
    <text evidence="2">Belongs to the DUOXA family.</text>
</comment>
<feature type="non-terminal residue" evidence="9">
    <location>
        <position position="329"/>
    </location>
</feature>
<evidence type="ECO:0000256" key="5">
    <source>
        <dbReference type="ARBA" id="ARBA00023136"/>
    </source>
</evidence>